<name>A0AAD6HCV5_9EURO</name>
<proteinExistence type="predicted"/>
<gene>
    <name evidence="1" type="ORF">N7493_010476</name>
</gene>
<dbReference type="Gene3D" id="2.40.160.20">
    <property type="match status" value="1"/>
</dbReference>
<dbReference type="PANTHER" id="PTHR37315">
    <property type="entry name" value="UPF0311 PROTEIN BLR7842"/>
    <property type="match status" value="1"/>
</dbReference>
<evidence type="ECO:0000313" key="1">
    <source>
        <dbReference type="EMBL" id="KAJ5709142.1"/>
    </source>
</evidence>
<evidence type="ECO:0000313" key="2">
    <source>
        <dbReference type="Proteomes" id="UP001215712"/>
    </source>
</evidence>
<accession>A0AAD6HCV5</accession>
<keyword evidence="2" id="KW-1185">Reference proteome</keyword>
<dbReference type="EMBL" id="JAQJAN010000019">
    <property type="protein sequence ID" value="KAJ5709142.1"/>
    <property type="molecule type" value="Genomic_DNA"/>
</dbReference>
<dbReference type="InterPro" id="IPR020915">
    <property type="entry name" value="UPF0311"/>
</dbReference>
<protein>
    <submittedName>
        <fullName evidence="1">Uncharacterized protein</fullName>
    </submittedName>
</protein>
<dbReference type="Pfam" id="PF11578">
    <property type="entry name" value="DUF3237"/>
    <property type="match status" value="1"/>
</dbReference>
<dbReference type="Proteomes" id="UP001215712">
    <property type="component" value="Unassembled WGS sequence"/>
</dbReference>
<sequence>MAPKLEPCFTLRGYIGSEHSIILNGIKSGPTRGVTPITHGYIEGSGLKAEILPGGADYVLIDPETKNCHIDVRTTARTPEGHGLYIHYKGLLKMDEKTTKILSGAPDAQSTEYGDHEWFTTPVMETDDPNFKWIESSVFVAQGHFILGGPQSALEYQIYKLVN</sequence>
<comment type="caution">
    <text evidence="1">The sequence shown here is derived from an EMBL/GenBank/DDBJ whole genome shotgun (WGS) entry which is preliminary data.</text>
</comment>
<reference evidence="1" key="2">
    <citation type="submission" date="2023-01" db="EMBL/GenBank/DDBJ databases">
        <authorList>
            <person name="Petersen C."/>
        </authorList>
    </citation>
    <scope>NUCLEOTIDE SEQUENCE</scope>
    <source>
        <strain evidence="1">IBT 17514</strain>
    </source>
</reference>
<dbReference type="PANTHER" id="PTHR37315:SF1">
    <property type="entry name" value="UPF0311 PROTEIN BLR7842"/>
    <property type="match status" value="1"/>
</dbReference>
<reference evidence="1" key="1">
    <citation type="journal article" date="2023" name="IMA Fungus">
        <title>Comparative genomic study of the Penicillium genus elucidates a diverse pangenome and 15 lateral gene transfer events.</title>
        <authorList>
            <person name="Petersen C."/>
            <person name="Sorensen T."/>
            <person name="Nielsen M.R."/>
            <person name="Sondergaard T.E."/>
            <person name="Sorensen J.L."/>
            <person name="Fitzpatrick D.A."/>
            <person name="Frisvad J.C."/>
            <person name="Nielsen K.L."/>
        </authorList>
    </citation>
    <scope>NUCLEOTIDE SEQUENCE</scope>
    <source>
        <strain evidence="1">IBT 17514</strain>
    </source>
</reference>
<organism evidence="1 2">
    <name type="scientific">Penicillium malachiteum</name>
    <dbReference type="NCBI Taxonomy" id="1324776"/>
    <lineage>
        <taxon>Eukaryota</taxon>
        <taxon>Fungi</taxon>
        <taxon>Dikarya</taxon>
        <taxon>Ascomycota</taxon>
        <taxon>Pezizomycotina</taxon>
        <taxon>Eurotiomycetes</taxon>
        <taxon>Eurotiomycetidae</taxon>
        <taxon>Eurotiales</taxon>
        <taxon>Aspergillaceae</taxon>
        <taxon>Penicillium</taxon>
    </lineage>
</organism>
<dbReference type="AlphaFoldDB" id="A0AAD6HCV5"/>